<sequence>MWTVLFGENEGEEAAQPRGAVKTPAAAPSPQHSTPPVTPSPLEDPRPSTPPPQPNKPQPPAQSRHVGVTMDAKGKSGESEDTPMSMLLKRLNLLMLKVGEHEFEKKTLVDQMEKERKLLTVQIKELEKQIEDLKDQNVQLQYKIEYTSEPMLMERVQDITDMRDALAAVKKQLEAELQDKEKELRESKTSLAAKDKELSALREEYEKQIDDLTAEREAAKEEAANAVRVASDAASEKYEEQLKEKDEALQLVTDLKETLEVSLAEKEQVLIEKDQALNEAEAATAEVQRSLAEVQVQGEADAKAIEQLQQELEQVAREHEQKLQQLKDEEQRKLDALEKHAQEQESISAEKTQELEDYKHDCVELWKINEDLKQQIALTSAETMLKQAELR</sequence>
<feature type="non-terminal residue" evidence="3">
    <location>
        <position position="391"/>
    </location>
</feature>
<gene>
    <name evidence="3" type="ORF">PHPALM_16500</name>
</gene>
<reference evidence="3 4" key="1">
    <citation type="journal article" date="2017" name="Genome Biol. Evol.">
        <title>Phytophthora megakarya and P. palmivora, closely related causal agents of cacao black pod rot, underwent increases in genome sizes and gene numbers by different mechanisms.</title>
        <authorList>
            <person name="Ali S.S."/>
            <person name="Shao J."/>
            <person name="Lary D.J."/>
            <person name="Kronmiller B."/>
            <person name="Shen D."/>
            <person name="Strem M.D."/>
            <person name="Amoako-Attah I."/>
            <person name="Akrofi A.Y."/>
            <person name="Begoude B.A."/>
            <person name="Ten Hoopen G.M."/>
            <person name="Coulibaly K."/>
            <person name="Kebe B.I."/>
            <person name="Melnick R.L."/>
            <person name="Guiltinan M.J."/>
            <person name="Tyler B.M."/>
            <person name="Meinhardt L.W."/>
            <person name="Bailey B.A."/>
        </authorList>
    </citation>
    <scope>NUCLEOTIDE SEQUENCE [LARGE SCALE GENOMIC DNA]</scope>
    <source>
        <strain evidence="4">sbr112.9</strain>
    </source>
</reference>
<proteinExistence type="predicted"/>
<keyword evidence="4" id="KW-1185">Reference proteome</keyword>
<feature type="compositionally biased region" description="Pro residues" evidence="2">
    <location>
        <begin position="47"/>
        <end position="60"/>
    </location>
</feature>
<evidence type="ECO:0000256" key="2">
    <source>
        <dbReference type="SAM" id="MobiDB-lite"/>
    </source>
</evidence>
<feature type="region of interest" description="Disordered" evidence="2">
    <location>
        <begin position="1"/>
        <end position="84"/>
    </location>
</feature>
<feature type="coiled-coil region" evidence="1">
    <location>
        <begin position="109"/>
        <end position="354"/>
    </location>
</feature>
<dbReference type="EMBL" id="NCKW01009053">
    <property type="protein sequence ID" value="POM67490.1"/>
    <property type="molecule type" value="Genomic_DNA"/>
</dbReference>
<organism evidence="3 4">
    <name type="scientific">Phytophthora palmivora</name>
    <dbReference type="NCBI Taxonomy" id="4796"/>
    <lineage>
        <taxon>Eukaryota</taxon>
        <taxon>Sar</taxon>
        <taxon>Stramenopiles</taxon>
        <taxon>Oomycota</taxon>
        <taxon>Peronosporomycetes</taxon>
        <taxon>Peronosporales</taxon>
        <taxon>Peronosporaceae</taxon>
        <taxon>Phytophthora</taxon>
    </lineage>
</organism>
<accession>A0A2P4XPJ4</accession>
<comment type="caution">
    <text evidence="3">The sequence shown here is derived from an EMBL/GenBank/DDBJ whole genome shotgun (WGS) entry which is preliminary data.</text>
</comment>
<keyword evidence="1" id="KW-0175">Coiled coil</keyword>
<evidence type="ECO:0000256" key="1">
    <source>
        <dbReference type="SAM" id="Coils"/>
    </source>
</evidence>
<dbReference type="OrthoDB" id="10255522at2759"/>
<evidence type="ECO:0000313" key="4">
    <source>
        <dbReference type="Proteomes" id="UP000237271"/>
    </source>
</evidence>
<dbReference type="Proteomes" id="UP000237271">
    <property type="component" value="Unassembled WGS sequence"/>
</dbReference>
<name>A0A2P4XPJ4_9STRA</name>
<protein>
    <submittedName>
        <fullName evidence="3">Myosin-like protein</fullName>
    </submittedName>
</protein>
<evidence type="ECO:0000313" key="3">
    <source>
        <dbReference type="EMBL" id="POM67490.1"/>
    </source>
</evidence>
<dbReference type="AlphaFoldDB" id="A0A2P4XPJ4"/>